<evidence type="ECO:0000313" key="3">
    <source>
        <dbReference type="Proteomes" id="UP000325433"/>
    </source>
</evidence>
<dbReference type="EMBL" id="ML738298">
    <property type="protein sequence ID" value="KAE8318065.1"/>
    <property type="molecule type" value="Genomic_DNA"/>
</dbReference>
<keyword evidence="1" id="KW-0812">Transmembrane</keyword>
<proteinExistence type="predicted"/>
<evidence type="ECO:0000256" key="1">
    <source>
        <dbReference type="SAM" id="Phobius"/>
    </source>
</evidence>
<keyword evidence="3" id="KW-1185">Reference proteome</keyword>
<protein>
    <submittedName>
        <fullName evidence="2">Uncharacterized protein</fullName>
    </submittedName>
</protein>
<accession>A0A5N6WB25</accession>
<organism evidence="2 3">
    <name type="scientific">Aspergillus transmontanensis</name>
    <dbReference type="NCBI Taxonomy" id="1034304"/>
    <lineage>
        <taxon>Eukaryota</taxon>
        <taxon>Fungi</taxon>
        <taxon>Dikarya</taxon>
        <taxon>Ascomycota</taxon>
        <taxon>Pezizomycotina</taxon>
        <taxon>Eurotiomycetes</taxon>
        <taxon>Eurotiomycetidae</taxon>
        <taxon>Eurotiales</taxon>
        <taxon>Aspergillaceae</taxon>
        <taxon>Aspergillus</taxon>
        <taxon>Aspergillus subgen. Circumdati</taxon>
    </lineage>
</organism>
<reference evidence="3" key="1">
    <citation type="submission" date="2019-04" db="EMBL/GenBank/DDBJ databases">
        <title>Friends and foes A comparative genomics studyof 23 Aspergillus species from section Flavi.</title>
        <authorList>
            <consortium name="DOE Joint Genome Institute"/>
            <person name="Kjaerbolling I."/>
            <person name="Vesth T."/>
            <person name="Frisvad J.C."/>
            <person name="Nybo J.L."/>
            <person name="Theobald S."/>
            <person name="Kildgaard S."/>
            <person name="Isbrandt T."/>
            <person name="Kuo A."/>
            <person name="Sato A."/>
            <person name="Lyhne E.K."/>
            <person name="Kogle M.E."/>
            <person name="Wiebenga A."/>
            <person name="Kun R.S."/>
            <person name="Lubbers R.J."/>
            <person name="Makela M.R."/>
            <person name="Barry K."/>
            <person name="Chovatia M."/>
            <person name="Clum A."/>
            <person name="Daum C."/>
            <person name="Haridas S."/>
            <person name="He G."/>
            <person name="LaButti K."/>
            <person name="Lipzen A."/>
            <person name="Mondo S."/>
            <person name="Riley R."/>
            <person name="Salamov A."/>
            <person name="Simmons B.A."/>
            <person name="Magnuson J.K."/>
            <person name="Henrissat B."/>
            <person name="Mortensen U.H."/>
            <person name="Larsen T.O."/>
            <person name="Devries R.P."/>
            <person name="Grigoriev I.V."/>
            <person name="Machida M."/>
            <person name="Baker S.E."/>
            <person name="Andersen M.R."/>
        </authorList>
    </citation>
    <scope>NUCLEOTIDE SEQUENCE [LARGE SCALE GENOMIC DNA]</scope>
    <source>
        <strain evidence="3">CBS 130015</strain>
    </source>
</reference>
<evidence type="ECO:0000313" key="2">
    <source>
        <dbReference type="EMBL" id="KAE8318065.1"/>
    </source>
</evidence>
<feature type="transmembrane region" description="Helical" evidence="1">
    <location>
        <begin position="62"/>
        <end position="81"/>
    </location>
</feature>
<keyword evidence="1" id="KW-1133">Transmembrane helix</keyword>
<name>A0A5N6WB25_9EURO</name>
<sequence>MVHQPHESIQIPSYFLLLPSSTSLGYNTKTYLTTIQALNRQQGISPNRLLSPGFEDSRSRRVFTSPLFAFFSGSFLILVIAPSGPHPKSSPPLEVSSRLAFSIASKGLNDGSDRFDS</sequence>
<dbReference type="AlphaFoldDB" id="A0A5N6WB25"/>
<dbReference type="Proteomes" id="UP000325433">
    <property type="component" value="Unassembled WGS sequence"/>
</dbReference>
<gene>
    <name evidence="2" type="ORF">BDV41DRAFT_411091</name>
</gene>
<keyword evidence="1" id="KW-0472">Membrane</keyword>